<organism evidence="1 2">
    <name type="scientific">Chryseobacterium ureilyticum</name>
    <dbReference type="NCBI Taxonomy" id="373668"/>
    <lineage>
        <taxon>Bacteria</taxon>
        <taxon>Pseudomonadati</taxon>
        <taxon>Bacteroidota</taxon>
        <taxon>Flavobacteriia</taxon>
        <taxon>Flavobacteriales</taxon>
        <taxon>Weeksellaceae</taxon>
        <taxon>Chryseobacterium group</taxon>
        <taxon>Chryseobacterium</taxon>
    </lineage>
</organism>
<evidence type="ECO:0008006" key="3">
    <source>
        <dbReference type="Google" id="ProtNLM"/>
    </source>
</evidence>
<proteinExistence type="predicted"/>
<sequence length="98" mass="11178">MPFDLILDENFDIKIEDGDFVIGESTFQNQNLLILADKGQFKMDPTVGVGTRRFLESSKKDDLAREIRQEFIKDGMFIKSLSISPEMEIKVDAVYNNG</sequence>
<evidence type="ECO:0000313" key="1">
    <source>
        <dbReference type="EMBL" id="SIT25656.1"/>
    </source>
</evidence>
<dbReference type="RefSeq" id="WP_076554175.1">
    <property type="nucleotide sequence ID" value="NZ_FTOL01000015.1"/>
</dbReference>
<dbReference type="STRING" id="373668.SAMN05421786_11549"/>
<dbReference type="EMBL" id="FTOL01000015">
    <property type="protein sequence ID" value="SIT25656.1"/>
    <property type="molecule type" value="Genomic_DNA"/>
</dbReference>
<protein>
    <recommendedName>
        <fullName evidence="3">Oxidase</fullName>
    </recommendedName>
</protein>
<dbReference type="OrthoDB" id="799440at2"/>
<name>A0A1N7QS85_9FLAO</name>
<keyword evidence="2" id="KW-1185">Reference proteome</keyword>
<evidence type="ECO:0000313" key="2">
    <source>
        <dbReference type="Proteomes" id="UP000186744"/>
    </source>
</evidence>
<gene>
    <name evidence="1" type="ORF">SAMN05421786_11549</name>
</gene>
<dbReference type="Proteomes" id="UP000186744">
    <property type="component" value="Unassembled WGS sequence"/>
</dbReference>
<accession>A0A1N7QS85</accession>
<reference evidence="2" key="1">
    <citation type="submission" date="2017-01" db="EMBL/GenBank/DDBJ databases">
        <authorList>
            <person name="Varghese N."/>
            <person name="Submissions S."/>
        </authorList>
    </citation>
    <scope>NUCLEOTIDE SEQUENCE [LARGE SCALE GENOMIC DNA]</scope>
    <source>
        <strain evidence="2">DSM 18017</strain>
    </source>
</reference>
<dbReference type="AlphaFoldDB" id="A0A1N7QS85"/>